<dbReference type="InterPro" id="IPR051680">
    <property type="entry name" value="ATP-dep_Glu-Cys_Ligase-2"/>
</dbReference>
<evidence type="ECO:0000259" key="1">
    <source>
        <dbReference type="Pfam" id="PF04168"/>
    </source>
</evidence>
<reference evidence="2 3" key="1">
    <citation type="submission" date="2021-03" db="EMBL/GenBank/DDBJ databases">
        <title>Genomic and phenotypic characterization of Chloracidobacterium isolates provides evidence for multiple species.</title>
        <authorList>
            <person name="Saini M.K."/>
            <person name="Costas A.M.G."/>
            <person name="Tank M."/>
            <person name="Bryant D.A."/>
        </authorList>
    </citation>
    <scope>NUCLEOTIDE SEQUENCE [LARGE SCALE GENOMIC DNA]</scope>
    <source>
        <strain evidence="2 3">BV2-C</strain>
    </source>
</reference>
<sequence>MLSRVADSIFWMSRYIERAENIARFVDATMTLTLDLPADDTAAWAELIASVGDPEDFAARYGSPSPATVLRYLTFDERNPNSILTTLARARENARCVRDAISSEMWEQANTFYLDVKGAAAQGRFGAMPHAFFAQVKLASHQFVGVTDSTMSHGEAWHFNRIGRLLERADKTACILGAERFNRATTSPAAASPSEMLIDDLDWSGLLKAASAHEMYRKKHGRIEPHRVFEFLILSREFPRAAHYCLLRCVESVHAISGTLPGTYTNPPEQRLGRLAAQLDYAGVEDILPPEVGGDARPFLTRLRSDLYAVGDAIAAAFFPS</sequence>
<evidence type="ECO:0000313" key="3">
    <source>
        <dbReference type="Proteomes" id="UP000676506"/>
    </source>
</evidence>
<dbReference type="InterPro" id="IPR007296">
    <property type="entry name" value="DUF403"/>
</dbReference>
<protein>
    <submittedName>
        <fullName evidence="2">Alpha-E domain-containing protein</fullName>
    </submittedName>
</protein>
<dbReference type="PANTHER" id="PTHR34595:SF7">
    <property type="entry name" value="SLL1039 PROTEIN"/>
    <property type="match status" value="1"/>
</dbReference>
<proteinExistence type="predicted"/>
<name>A0ABX8BCE0_9BACT</name>
<accession>A0ABX8BCE0</accession>
<dbReference type="RefSeq" id="WP_211430487.1">
    <property type="nucleotide sequence ID" value="NZ_CP072649.1"/>
</dbReference>
<evidence type="ECO:0000313" key="2">
    <source>
        <dbReference type="EMBL" id="QUW04598.1"/>
    </source>
</evidence>
<dbReference type="EMBL" id="CP072649">
    <property type="protein sequence ID" value="QUW04598.1"/>
    <property type="molecule type" value="Genomic_DNA"/>
</dbReference>
<dbReference type="Proteomes" id="UP000676506">
    <property type="component" value="Chromosome 2"/>
</dbReference>
<feature type="domain" description="DUF403" evidence="1">
    <location>
        <begin position="1"/>
        <end position="319"/>
    </location>
</feature>
<gene>
    <name evidence="2" type="ORF">J8C06_12510</name>
</gene>
<dbReference type="Pfam" id="PF04168">
    <property type="entry name" value="Alpha-E"/>
    <property type="match status" value="1"/>
</dbReference>
<organism evidence="2 3">
    <name type="scientific">Chloracidobacterium validum</name>
    <dbReference type="NCBI Taxonomy" id="2821543"/>
    <lineage>
        <taxon>Bacteria</taxon>
        <taxon>Pseudomonadati</taxon>
        <taxon>Acidobacteriota</taxon>
        <taxon>Terriglobia</taxon>
        <taxon>Terriglobales</taxon>
        <taxon>Acidobacteriaceae</taxon>
        <taxon>Chloracidobacterium</taxon>
    </lineage>
</organism>
<keyword evidence="3" id="KW-1185">Reference proteome</keyword>
<dbReference type="PANTHER" id="PTHR34595">
    <property type="entry name" value="BLR5612 PROTEIN"/>
    <property type="match status" value="1"/>
</dbReference>